<accession>A0A2G8TG78</accession>
<gene>
    <name evidence="3" type="ORF">CR105_11310</name>
</gene>
<name>A0A2G8TG78_9BURK</name>
<keyword evidence="1" id="KW-0732">Signal</keyword>
<feature type="domain" description="DUF4394" evidence="2">
    <location>
        <begin position="57"/>
        <end position="287"/>
    </location>
</feature>
<feature type="domain" description="DUF4394" evidence="2">
    <location>
        <begin position="304"/>
        <end position="524"/>
    </location>
</feature>
<evidence type="ECO:0000313" key="4">
    <source>
        <dbReference type="Proteomes" id="UP000230390"/>
    </source>
</evidence>
<dbReference type="SUPFAM" id="SSF69322">
    <property type="entry name" value="Tricorn protease domain 2"/>
    <property type="match status" value="1"/>
</dbReference>
<feature type="signal peptide" evidence="1">
    <location>
        <begin position="1"/>
        <end position="20"/>
    </location>
</feature>
<evidence type="ECO:0000259" key="2">
    <source>
        <dbReference type="Pfam" id="PF14339"/>
    </source>
</evidence>
<evidence type="ECO:0000313" key="3">
    <source>
        <dbReference type="EMBL" id="PIL45046.1"/>
    </source>
</evidence>
<dbReference type="AlphaFoldDB" id="A0A2G8TG78"/>
<reference evidence="3 4" key="1">
    <citation type="submission" date="2017-10" db="EMBL/GenBank/DDBJ databases">
        <title>Massilia psychrophilum sp. nov., a novel purple-pigmented bacterium isolated from Tianshan glacier, Xinjiang Municipality, China.</title>
        <authorList>
            <person name="Wang H."/>
        </authorList>
    </citation>
    <scope>NUCLEOTIDE SEQUENCE [LARGE SCALE GENOMIC DNA]</scope>
    <source>
        <strain evidence="3 4">JCM 30074</strain>
    </source>
</reference>
<organism evidence="3 4">
    <name type="scientific">Massilia eurypsychrophila</name>
    <dbReference type="NCBI Taxonomy" id="1485217"/>
    <lineage>
        <taxon>Bacteria</taxon>
        <taxon>Pseudomonadati</taxon>
        <taxon>Pseudomonadota</taxon>
        <taxon>Betaproteobacteria</taxon>
        <taxon>Burkholderiales</taxon>
        <taxon>Oxalobacteraceae</taxon>
        <taxon>Telluria group</taxon>
        <taxon>Massilia</taxon>
    </lineage>
</organism>
<dbReference type="RefSeq" id="WP_099788549.1">
    <property type="nucleotide sequence ID" value="NZ_JBHLYV010000032.1"/>
</dbReference>
<protein>
    <submittedName>
        <fullName evidence="3">DNA polymerase I</fullName>
    </submittedName>
</protein>
<dbReference type="Proteomes" id="UP000230390">
    <property type="component" value="Unassembled WGS sequence"/>
</dbReference>
<proteinExistence type="predicted"/>
<feature type="chain" id="PRO_5013742044" evidence="1">
    <location>
        <begin position="21"/>
        <end position="547"/>
    </location>
</feature>
<sequence length="547" mass="54464">MNKPFFAKLTLATAVALALAGCGSDNDNNVPEAPPAPPPAPPAVPGDVFVLTASNKLASFNRDSAATIRTNVAISGLAAGESLVGIDFRPADGLLYGVGSTGRLYTIDTTTAAATLKSTLTADATDTTLPYASLSGAQFGVDFNPAADRLRIVSDTGQNLRINVDTGAVTTDGPINGGAANAAVTASAYTNSFAGTANTVLFAIDSANGTLFTQNPPNNGNLSVPVTLGITASSVSGFDIDAVTNTGYAVFTVGGVRNFYSVNLTATGNAATVIGAIGVSEDIRGLAVRGARTPAVYGLADDGRLVSFATLTPNTVTATAITGLAAGETVLGIDFRPKDRLLYALSSTGKIYTIDPATGAATVKATLAADAADTTNPFAGISGTAFAVDFNPVADRLRVISNTGQSLRINADTGATTTDGAINAAGALPIVTGAAYTNSFAGTTATSLFDIDTAADTLALQNPPNDGTLSNVGALGVNANGDVAFDIAGGTNGLALAALRTSAGGPSSLYRIDLVTGAATLVNGTATPATSVVGTGLGLRDIAIVIR</sequence>
<dbReference type="InterPro" id="IPR025507">
    <property type="entry name" value="DUF4394"/>
</dbReference>
<dbReference type="OrthoDB" id="531718at2"/>
<keyword evidence="4" id="KW-1185">Reference proteome</keyword>
<dbReference type="Pfam" id="PF14339">
    <property type="entry name" value="DUF4394"/>
    <property type="match status" value="2"/>
</dbReference>
<comment type="caution">
    <text evidence="3">The sequence shown here is derived from an EMBL/GenBank/DDBJ whole genome shotgun (WGS) entry which is preliminary data.</text>
</comment>
<dbReference type="EMBL" id="PDOC01000005">
    <property type="protein sequence ID" value="PIL45046.1"/>
    <property type="molecule type" value="Genomic_DNA"/>
</dbReference>
<evidence type="ECO:0000256" key="1">
    <source>
        <dbReference type="SAM" id="SignalP"/>
    </source>
</evidence>
<dbReference type="PROSITE" id="PS51257">
    <property type="entry name" value="PROKAR_LIPOPROTEIN"/>
    <property type="match status" value="1"/>
</dbReference>